<dbReference type="KEGG" id="syc:syc0660_d"/>
<accession>A0A0H3K6T9</accession>
<organism evidence="1 2">
    <name type="scientific">Synechococcus sp. (strain ATCC 27144 / PCC 6301 / SAUG 1402/1)</name>
    <name type="common">Anacystis nidulans</name>
    <dbReference type="NCBI Taxonomy" id="269084"/>
    <lineage>
        <taxon>Bacteria</taxon>
        <taxon>Bacillati</taxon>
        <taxon>Cyanobacteriota</taxon>
        <taxon>Cyanophyceae</taxon>
        <taxon>Synechococcales</taxon>
        <taxon>Synechococcaceae</taxon>
        <taxon>Synechococcus</taxon>
    </lineage>
</organism>
<dbReference type="AlphaFoldDB" id="A0A0H3K6T9"/>
<dbReference type="EMBL" id="AP008231">
    <property type="protein sequence ID" value="BAD78850.1"/>
    <property type="molecule type" value="Genomic_DNA"/>
</dbReference>
<name>A0A0H3K6T9_SYNP6</name>
<dbReference type="InterPro" id="IPR018971">
    <property type="entry name" value="DUF1997"/>
</dbReference>
<dbReference type="eggNOG" id="ENOG50338M4">
    <property type="taxonomic scope" value="Bacteria"/>
</dbReference>
<dbReference type="RefSeq" id="WP_011242972.1">
    <property type="nucleotide sequence ID" value="NC_006576.1"/>
</dbReference>
<dbReference type="Pfam" id="PF09366">
    <property type="entry name" value="DUF1997"/>
    <property type="match status" value="1"/>
</dbReference>
<proteinExistence type="predicted"/>
<dbReference type="PANTHER" id="PTHR34133">
    <property type="entry name" value="OS07G0633000 PROTEIN"/>
    <property type="match status" value="1"/>
</dbReference>
<evidence type="ECO:0000313" key="2">
    <source>
        <dbReference type="Proteomes" id="UP000001175"/>
    </source>
</evidence>
<dbReference type="PANTHER" id="PTHR34133:SF8">
    <property type="entry name" value="OS07G0633000 PROTEIN"/>
    <property type="match status" value="1"/>
</dbReference>
<evidence type="ECO:0000313" key="1">
    <source>
        <dbReference type="EMBL" id="BAD78850.1"/>
    </source>
</evidence>
<dbReference type="Proteomes" id="UP000001175">
    <property type="component" value="Chromosome"/>
</dbReference>
<protein>
    <recommendedName>
        <fullName evidence="3">DUF1997 domain-containing protein</fullName>
    </recommendedName>
</protein>
<dbReference type="InterPro" id="IPR023393">
    <property type="entry name" value="START-like_dom_sf"/>
</dbReference>
<dbReference type="GeneID" id="72429729"/>
<reference evidence="1 2" key="1">
    <citation type="journal article" date="2007" name="Photosyn. Res.">
        <title>Complete nucleotide sequence of the freshwater unicellular cyanobacterium Synechococcus elongatus PCC 6301 chromosome: gene content and organization.</title>
        <authorList>
            <person name="Sugita C."/>
            <person name="Ogata K."/>
            <person name="Shikata M."/>
            <person name="Jikuya H."/>
            <person name="Takano J."/>
            <person name="Furumichi M."/>
            <person name="Kanehisa M."/>
            <person name="Omata T."/>
            <person name="Sugiura M."/>
            <person name="Sugita M."/>
        </authorList>
    </citation>
    <scope>NUCLEOTIDE SEQUENCE [LARGE SCALE GENOMIC DNA]</scope>
    <source>
        <strain evidence="2">ATCC 27144 / PCC 6301 / SAUG 1402/1</strain>
    </source>
</reference>
<sequence>MLSQFAASQTVDLAINQPTARGLQDYLRQSQRIVYTLFNRDQLQVLGDDVYRFEMRPLQFFSLQLRPIVDLAVWTDEAGILQIQSRDCQLRGLDLLAARFQLDLEGELLAESSHHLTGEARLKVEVQMPPLLRLTPRPMLEAAGNALLKGVLLTIRQQIQRRLVEDYLLWSQESFCSSALPPQSN</sequence>
<gene>
    <name evidence="1" type="ordered locus">syc0660_d</name>
</gene>
<evidence type="ECO:0008006" key="3">
    <source>
        <dbReference type="Google" id="ProtNLM"/>
    </source>
</evidence>
<dbReference type="Gene3D" id="3.30.530.20">
    <property type="match status" value="1"/>
</dbReference>